<dbReference type="AlphaFoldDB" id="A0A3D9XPP9"/>
<dbReference type="Proteomes" id="UP000256941">
    <property type="component" value="Unassembled WGS sequence"/>
</dbReference>
<dbReference type="RefSeq" id="WP_116220878.1">
    <property type="nucleotide sequence ID" value="NZ_CP038196.1"/>
</dbReference>
<dbReference type="EMBL" id="QTUJ01000001">
    <property type="protein sequence ID" value="REF72395.1"/>
    <property type="molecule type" value="Genomic_DNA"/>
</dbReference>
<sequence>MRAPVQIPPLNIWPDRDTVQSWRYLEAQTPVDFTQTLEGVGYSGEIMILRCGSVIWQAPLVLDADGYVTVTVPESIGQTLRSPRRIDATGQIVITSPIPEQTVTWVFPVAVYEVHA</sequence>
<name>A0A3D9XPP9_PARVE</name>
<gene>
    <name evidence="1" type="ORF">BDD41_0865</name>
</gene>
<reference evidence="1 2" key="1">
    <citation type="submission" date="2018-08" db="EMBL/GenBank/DDBJ databases">
        <title>Genomic Encyclopedia of Archaeal and Bacterial Type Strains, Phase II (KMG-II): from individual species to whole genera.</title>
        <authorList>
            <person name="Goeker M."/>
        </authorList>
    </citation>
    <scope>NUCLEOTIDE SEQUENCE [LARGE SCALE GENOMIC DNA]</scope>
    <source>
        <strain evidence="1 2">DSM 17099</strain>
    </source>
</reference>
<organism evidence="1 2">
    <name type="scientific">Paracoccus versutus</name>
    <name type="common">Thiobacillus versutus</name>
    <dbReference type="NCBI Taxonomy" id="34007"/>
    <lineage>
        <taxon>Bacteria</taxon>
        <taxon>Pseudomonadati</taxon>
        <taxon>Pseudomonadota</taxon>
        <taxon>Alphaproteobacteria</taxon>
        <taxon>Rhodobacterales</taxon>
        <taxon>Paracoccaceae</taxon>
        <taxon>Paracoccus</taxon>
    </lineage>
</organism>
<evidence type="ECO:0000313" key="1">
    <source>
        <dbReference type="EMBL" id="REF72395.1"/>
    </source>
</evidence>
<protein>
    <submittedName>
        <fullName evidence="1">Uncharacterized protein</fullName>
    </submittedName>
</protein>
<accession>A0A3D9XPP9</accession>
<evidence type="ECO:0000313" key="2">
    <source>
        <dbReference type="Proteomes" id="UP000256941"/>
    </source>
</evidence>
<comment type="caution">
    <text evidence="1">The sequence shown here is derived from an EMBL/GenBank/DDBJ whole genome shotgun (WGS) entry which is preliminary data.</text>
</comment>
<proteinExistence type="predicted"/>